<dbReference type="CDD" id="cd00090">
    <property type="entry name" value="HTH_ARSR"/>
    <property type="match status" value="1"/>
</dbReference>
<accession>A0A931B6M1</accession>
<dbReference type="Gene3D" id="1.10.10.10">
    <property type="entry name" value="Winged helix-like DNA-binding domain superfamily/Winged helix DNA-binding domain"/>
    <property type="match status" value="1"/>
</dbReference>
<dbReference type="AlphaFoldDB" id="A0A931B6M1"/>
<dbReference type="GO" id="GO:0003700">
    <property type="term" value="F:DNA-binding transcription factor activity"/>
    <property type="evidence" value="ECO:0007669"/>
    <property type="project" value="InterPro"/>
</dbReference>
<reference evidence="3" key="1">
    <citation type="submission" date="2020-11" db="EMBL/GenBank/DDBJ databases">
        <title>Isolation and identification of active actinomycetes.</title>
        <authorList>
            <person name="Yu B."/>
        </authorList>
    </citation>
    <scope>NUCLEOTIDE SEQUENCE</scope>
    <source>
        <strain evidence="3">NEAU-YB345</strain>
    </source>
</reference>
<dbReference type="SUPFAM" id="SSF46785">
    <property type="entry name" value="Winged helix' DNA-binding domain"/>
    <property type="match status" value="1"/>
</dbReference>
<comment type="caution">
    <text evidence="3">The sequence shown here is derived from an EMBL/GenBank/DDBJ whole genome shotgun (WGS) entry which is preliminary data.</text>
</comment>
<sequence>MAVAWKSPTFLDSPGVGDSDIVVILRGAGAWGNVRGRAGTCGVPGPGQAAGQARYFVKLNSFTYLVKGCVSWITSCLQWSSTHPIGLIEDHQHVDEQPWNRQRLRSNNEWLLLEHLRTAGAASRAQLARETGLSKPTVSSALAALEQGGLVREAGTVVPERGRTAVLYEPDPTAGYVLGIDIGRARLRTAVADLSGEVRARIDVPNDGTTADAVADAVVAAARQVLREADVPADRVVHAAVATPGVFDQESGRIRYAVNLPGWGRAGLVERIGGQLGGPDLSVHNDANLAALGEYAFGAGQGSRLFVYVLVGTGLGIGIVADGQLFTGAHGAAGEVGFLPVSLAALDGGALDGGALDGARDMAREGVRDDAQDGRVVDEDEDEDEAVAARGALEDAVSADAVVRTARALGLDEVASAKDVFDAARTGQPAAVAAVRKEGERLALVVSAVSAVLDPDLVVLGGGVGHSADLLLDPVRESLRLLTPLRPRVAPSALGDDAVLLGAIATALRSARPEVFERHAAKAV</sequence>
<comment type="similarity">
    <text evidence="1">Belongs to the ROK (NagC/XylR) family.</text>
</comment>
<dbReference type="InterPro" id="IPR036388">
    <property type="entry name" value="WH-like_DNA-bd_sf"/>
</dbReference>
<dbReference type="InterPro" id="IPR043129">
    <property type="entry name" value="ATPase_NBD"/>
</dbReference>
<dbReference type="PANTHER" id="PTHR18964:SF149">
    <property type="entry name" value="BIFUNCTIONAL UDP-N-ACETYLGLUCOSAMINE 2-EPIMERASE_N-ACETYLMANNOSAMINE KINASE"/>
    <property type="match status" value="1"/>
</dbReference>
<dbReference type="InterPro" id="IPR011991">
    <property type="entry name" value="ArsR-like_HTH"/>
</dbReference>
<organism evidence="3 4">
    <name type="scientific">Streptacidiphilus fuscans</name>
    <dbReference type="NCBI Taxonomy" id="2789292"/>
    <lineage>
        <taxon>Bacteria</taxon>
        <taxon>Bacillati</taxon>
        <taxon>Actinomycetota</taxon>
        <taxon>Actinomycetes</taxon>
        <taxon>Kitasatosporales</taxon>
        <taxon>Streptomycetaceae</taxon>
        <taxon>Streptacidiphilus</taxon>
    </lineage>
</organism>
<feature type="domain" description="HTH marR-type" evidence="2">
    <location>
        <begin position="108"/>
        <end position="153"/>
    </location>
</feature>
<dbReference type="Proteomes" id="UP000657385">
    <property type="component" value="Unassembled WGS sequence"/>
</dbReference>
<proteinExistence type="inferred from homology"/>
<dbReference type="InterPro" id="IPR000600">
    <property type="entry name" value="ROK"/>
</dbReference>
<name>A0A931B6M1_9ACTN</name>
<evidence type="ECO:0000259" key="2">
    <source>
        <dbReference type="Pfam" id="PF12802"/>
    </source>
</evidence>
<dbReference type="InterPro" id="IPR036390">
    <property type="entry name" value="WH_DNA-bd_sf"/>
</dbReference>
<dbReference type="InterPro" id="IPR000835">
    <property type="entry name" value="HTH_MarR-typ"/>
</dbReference>
<protein>
    <submittedName>
        <fullName evidence="3">ROK family transcriptional regulator</fullName>
    </submittedName>
</protein>
<keyword evidence="4" id="KW-1185">Reference proteome</keyword>
<evidence type="ECO:0000313" key="3">
    <source>
        <dbReference type="EMBL" id="MBF9069612.1"/>
    </source>
</evidence>
<dbReference type="PANTHER" id="PTHR18964">
    <property type="entry name" value="ROK (REPRESSOR, ORF, KINASE) FAMILY"/>
    <property type="match status" value="1"/>
</dbReference>
<evidence type="ECO:0000313" key="4">
    <source>
        <dbReference type="Proteomes" id="UP000657385"/>
    </source>
</evidence>
<dbReference type="SUPFAM" id="SSF53067">
    <property type="entry name" value="Actin-like ATPase domain"/>
    <property type="match status" value="1"/>
</dbReference>
<dbReference type="Gene3D" id="3.30.420.40">
    <property type="match status" value="2"/>
</dbReference>
<gene>
    <name evidence="3" type="ORF">I2501_16430</name>
</gene>
<dbReference type="EMBL" id="JADPRT010000006">
    <property type="protein sequence ID" value="MBF9069612.1"/>
    <property type="molecule type" value="Genomic_DNA"/>
</dbReference>
<evidence type="ECO:0000256" key="1">
    <source>
        <dbReference type="ARBA" id="ARBA00006479"/>
    </source>
</evidence>
<dbReference type="Pfam" id="PF12802">
    <property type="entry name" value="MarR_2"/>
    <property type="match status" value="1"/>
</dbReference>
<dbReference type="Pfam" id="PF00480">
    <property type="entry name" value="ROK"/>
    <property type="match status" value="1"/>
</dbReference>